<dbReference type="InterPro" id="IPR047656">
    <property type="entry name" value="IS481-like_transpos"/>
</dbReference>
<dbReference type="NCBIfam" id="NF033577">
    <property type="entry name" value="transpos_IS481"/>
    <property type="match status" value="1"/>
</dbReference>
<dbReference type="InterPro" id="IPR012337">
    <property type="entry name" value="RNaseH-like_sf"/>
</dbReference>
<dbReference type="InterPro" id="IPR036397">
    <property type="entry name" value="RNaseH_sf"/>
</dbReference>
<dbReference type="Pfam" id="PF13683">
    <property type="entry name" value="rve_3"/>
    <property type="match status" value="1"/>
</dbReference>
<dbReference type="SUPFAM" id="SSF46689">
    <property type="entry name" value="Homeodomain-like"/>
    <property type="match status" value="1"/>
</dbReference>
<dbReference type="Pfam" id="PF13565">
    <property type="entry name" value="HTH_32"/>
    <property type="match status" value="1"/>
</dbReference>
<dbReference type="Proteomes" id="UP000437862">
    <property type="component" value="Chromosome"/>
</dbReference>
<dbReference type="EMBL" id="CP046904">
    <property type="protein sequence ID" value="QGZ40768.1"/>
    <property type="molecule type" value="Genomic_DNA"/>
</dbReference>
<organism evidence="3 4">
    <name type="scientific">Pseudoduganella flava</name>
    <dbReference type="NCBI Taxonomy" id="871742"/>
    <lineage>
        <taxon>Bacteria</taxon>
        <taxon>Pseudomonadati</taxon>
        <taxon>Pseudomonadota</taxon>
        <taxon>Betaproteobacteria</taxon>
        <taxon>Burkholderiales</taxon>
        <taxon>Oxalobacteraceae</taxon>
        <taxon>Telluria group</taxon>
        <taxon>Pseudoduganella</taxon>
    </lineage>
</organism>
<dbReference type="PANTHER" id="PTHR35004">
    <property type="entry name" value="TRANSPOSASE RV3428C-RELATED"/>
    <property type="match status" value="1"/>
</dbReference>
<gene>
    <name evidence="2" type="ORF">GO485_13705</name>
    <name evidence="3" type="ORF">GO485_17985</name>
</gene>
<dbReference type="SUPFAM" id="SSF53098">
    <property type="entry name" value="Ribonuclease H-like"/>
    <property type="match status" value="1"/>
</dbReference>
<feature type="domain" description="Integrase catalytic" evidence="1">
    <location>
        <begin position="134"/>
        <end position="303"/>
    </location>
</feature>
<dbReference type="EMBL" id="CP046904">
    <property type="protein sequence ID" value="QGZ40005.1"/>
    <property type="molecule type" value="Genomic_DNA"/>
</dbReference>
<keyword evidence="4" id="KW-1185">Reference proteome</keyword>
<evidence type="ECO:0000313" key="3">
    <source>
        <dbReference type="EMBL" id="QGZ40768.1"/>
    </source>
</evidence>
<dbReference type="InterPro" id="IPR009057">
    <property type="entry name" value="Homeodomain-like_sf"/>
</dbReference>
<evidence type="ECO:0000313" key="2">
    <source>
        <dbReference type="EMBL" id="QGZ40005.1"/>
    </source>
</evidence>
<protein>
    <submittedName>
        <fullName evidence="3">IS481 family transposase</fullName>
    </submittedName>
</protein>
<dbReference type="PANTHER" id="PTHR35004:SF6">
    <property type="entry name" value="TRANSPOSASE"/>
    <property type="match status" value="1"/>
</dbReference>
<reference evidence="3 4" key="1">
    <citation type="submission" date="2019-12" db="EMBL/GenBank/DDBJ databases">
        <title>Draft Genome Sequences of Six Type Strains of the Genus Massilia.</title>
        <authorList>
            <person name="Miess H."/>
            <person name="Frediansyah A."/>
            <person name="Goeker M."/>
            <person name="Gross H."/>
        </authorList>
    </citation>
    <scope>NUCLEOTIDE SEQUENCE [LARGE SCALE GENOMIC DNA]</scope>
    <source>
        <strain evidence="3 4">DSM 26639</strain>
    </source>
</reference>
<proteinExistence type="predicted"/>
<evidence type="ECO:0000313" key="4">
    <source>
        <dbReference type="Proteomes" id="UP000437862"/>
    </source>
</evidence>
<dbReference type="Gene3D" id="3.30.420.10">
    <property type="entry name" value="Ribonuclease H-like superfamily/Ribonuclease H"/>
    <property type="match status" value="1"/>
</dbReference>
<sequence>MPWKESTAMSSRQEFVLLALRPSANIAELCRRFGVSRKTAYKWLERYRAGGELGLLDRSRQPHSSPVTADGELEMQVLALHLEYPYWGARKLCALLPDLVKRPHHSTVHAILKRHGCQVLGAPVSQNIVFNRFEHELPNDLWQMDFKGHFALTDTAAGRCHPLTVLDDHSRFSLCIAACADQRYVTVRMALQSTFERYGMPARFTADNGPPWGSTGLIGLTKLEVWLTRLGIAVGHSRPNHPQTQGKDERFHRTLKLEVIGRKGYGSLAQCQRAFDDWREIYNTVRPHQALNQQPPISRYRCSGRSFPSVLPPIEYLPDDQVRKVSKLGYISYRNQSYFVGEGLYAELVAIRPTGTDGVLEVYFCKHKVRQIDLQNPS</sequence>
<dbReference type="PROSITE" id="PS50994">
    <property type="entry name" value="INTEGRASE"/>
    <property type="match status" value="1"/>
</dbReference>
<accession>A0ABX6FT97</accession>
<name>A0ABX6FT97_9BURK</name>
<evidence type="ECO:0000259" key="1">
    <source>
        <dbReference type="PROSITE" id="PS50994"/>
    </source>
</evidence>
<dbReference type="InterPro" id="IPR001584">
    <property type="entry name" value="Integrase_cat-core"/>
</dbReference>